<dbReference type="GO" id="GO:0005524">
    <property type="term" value="F:ATP binding"/>
    <property type="evidence" value="ECO:0007669"/>
    <property type="project" value="UniProtKB-KW"/>
</dbReference>
<reference evidence="9 10" key="1">
    <citation type="submission" date="2019-04" db="EMBL/GenBank/DDBJ databases">
        <authorList>
            <person name="Van Vliet M D."/>
        </authorList>
    </citation>
    <scope>NUCLEOTIDE SEQUENCE [LARGE SCALE GENOMIC DNA]</scope>
    <source>
        <strain evidence="9 10">F21</strain>
    </source>
</reference>
<organism evidence="9 10">
    <name type="scientific">Pontiella sulfatireligans</name>
    <dbReference type="NCBI Taxonomy" id="2750658"/>
    <lineage>
        <taxon>Bacteria</taxon>
        <taxon>Pseudomonadati</taxon>
        <taxon>Kiritimatiellota</taxon>
        <taxon>Kiritimatiellia</taxon>
        <taxon>Kiritimatiellales</taxon>
        <taxon>Pontiellaceae</taxon>
        <taxon>Pontiella</taxon>
    </lineage>
</organism>
<dbReference type="GO" id="GO:0016887">
    <property type="term" value="F:ATP hydrolysis activity"/>
    <property type="evidence" value="ECO:0007669"/>
    <property type="project" value="InterPro"/>
</dbReference>
<dbReference type="EMBL" id="CAAHFH010000002">
    <property type="protein sequence ID" value="VGO20753.1"/>
    <property type="molecule type" value="Genomic_DNA"/>
</dbReference>
<dbReference type="GO" id="GO:0005886">
    <property type="term" value="C:plasma membrane"/>
    <property type="evidence" value="ECO:0007669"/>
    <property type="project" value="UniProtKB-SubCell"/>
</dbReference>
<keyword evidence="7" id="KW-0472">Membrane</keyword>
<dbReference type="InterPro" id="IPR003593">
    <property type="entry name" value="AAA+_ATPase"/>
</dbReference>
<evidence type="ECO:0000256" key="3">
    <source>
        <dbReference type="ARBA" id="ARBA00022448"/>
    </source>
</evidence>
<proteinExistence type="inferred from homology"/>
<dbReference type="InterPro" id="IPR027417">
    <property type="entry name" value="P-loop_NTPase"/>
</dbReference>
<dbReference type="InterPro" id="IPR017871">
    <property type="entry name" value="ABC_transporter-like_CS"/>
</dbReference>
<keyword evidence="5" id="KW-0547">Nucleotide-binding</keyword>
<keyword evidence="4" id="KW-1003">Cell membrane</keyword>
<accession>A0A6C2ULH2</accession>
<dbReference type="PROSITE" id="PS00211">
    <property type="entry name" value="ABC_TRANSPORTER_1"/>
    <property type="match status" value="1"/>
</dbReference>
<keyword evidence="10" id="KW-1185">Reference proteome</keyword>
<dbReference type="PANTHER" id="PTHR43166:SF9">
    <property type="entry name" value="GLUTAMATE_ASPARTATE IMPORT ATP-BINDING PROTEIN GLTL"/>
    <property type="match status" value="1"/>
</dbReference>
<gene>
    <name evidence="9" type="primary">artM</name>
    <name evidence="9" type="ORF">SCARR_02820</name>
</gene>
<evidence type="ECO:0000313" key="9">
    <source>
        <dbReference type="EMBL" id="VGO20753.1"/>
    </source>
</evidence>
<dbReference type="Pfam" id="PF00005">
    <property type="entry name" value="ABC_tran"/>
    <property type="match status" value="1"/>
</dbReference>
<dbReference type="InterPro" id="IPR050086">
    <property type="entry name" value="MetN_ABC_transporter-like"/>
</dbReference>
<dbReference type="PROSITE" id="PS50893">
    <property type="entry name" value="ABC_TRANSPORTER_2"/>
    <property type="match status" value="1"/>
</dbReference>
<evidence type="ECO:0000259" key="8">
    <source>
        <dbReference type="PROSITE" id="PS50893"/>
    </source>
</evidence>
<dbReference type="SUPFAM" id="SSF52540">
    <property type="entry name" value="P-loop containing nucleoside triphosphate hydrolases"/>
    <property type="match status" value="1"/>
</dbReference>
<dbReference type="InterPro" id="IPR003439">
    <property type="entry name" value="ABC_transporter-like_ATP-bd"/>
</dbReference>
<comment type="similarity">
    <text evidence="2">Belongs to the ABC transporter superfamily.</text>
</comment>
<feature type="domain" description="ABC transporter" evidence="8">
    <location>
        <begin position="10"/>
        <end position="257"/>
    </location>
</feature>
<evidence type="ECO:0000256" key="5">
    <source>
        <dbReference type="ARBA" id="ARBA00022741"/>
    </source>
</evidence>
<comment type="subcellular location">
    <subcellularLocation>
        <location evidence="1">Cell membrane</location>
        <topology evidence="1">Peripheral membrane protein</topology>
    </subcellularLocation>
</comment>
<evidence type="ECO:0000256" key="4">
    <source>
        <dbReference type="ARBA" id="ARBA00022475"/>
    </source>
</evidence>
<keyword evidence="6 9" id="KW-0067">ATP-binding</keyword>
<dbReference type="SMART" id="SM00382">
    <property type="entry name" value="AAA"/>
    <property type="match status" value="1"/>
</dbReference>
<evidence type="ECO:0000256" key="6">
    <source>
        <dbReference type="ARBA" id="ARBA00022840"/>
    </source>
</evidence>
<dbReference type="PANTHER" id="PTHR43166">
    <property type="entry name" value="AMINO ACID IMPORT ATP-BINDING PROTEIN"/>
    <property type="match status" value="1"/>
</dbReference>
<evidence type="ECO:0000256" key="2">
    <source>
        <dbReference type="ARBA" id="ARBA00005417"/>
    </source>
</evidence>
<dbReference type="RefSeq" id="WP_136062271.1">
    <property type="nucleotide sequence ID" value="NZ_CAAHFH010000002.1"/>
</dbReference>
<evidence type="ECO:0000256" key="1">
    <source>
        <dbReference type="ARBA" id="ARBA00004202"/>
    </source>
</evidence>
<evidence type="ECO:0000313" key="10">
    <source>
        <dbReference type="Proteomes" id="UP000346198"/>
    </source>
</evidence>
<name>A0A6C2ULH2_9BACT</name>
<dbReference type="Gene3D" id="3.40.50.300">
    <property type="entry name" value="P-loop containing nucleotide triphosphate hydrolases"/>
    <property type="match status" value="1"/>
</dbReference>
<sequence>MADSEIDPILTVRGLDLRFNDTEVLRDLSLDLNNRERLAVIGRSGVGKSCLLRCLATLEQPSSGDMRLLDSYYCKGGLFTEPPHLIRQQIGLVFQHFNLFPNMTVLRNITLPLERVIKSSRSVAIKKAERAAEALGISDILNKYPNSISGGQAQRVALCRALVLRPKVLLLDEVTSAVDPETSLEMVKAIDDLWKFEIGDKSEGNEPFGLIVVTHDYSFAKSFADRIAFLAGGKVVEDHQSDAFDRNIQHPHAIRYLNAIQSKALRQRQSSTEKGSVSRI</sequence>
<keyword evidence="3" id="KW-0813">Transport</keyword>
<evidence type="ECO:0000256" key="7">
    <source>
        <dbReference type="ARBA" id="ARBA00023136"/>
    </source>
</evidence>
<dbReference type="Proteomes" id="UP000346198">
    <property type="component" value="Unassembled WGS sequence"/>
</dbReference>
<protein>
    <submittedName>
        <fullName evidence="9">Arginine transport ATP-binding protein ArtM</fullName>
    </submittedName>
</protein>
<dbReference type="AlphaFoldDB" id="A0A6C2ULH2"/>